<reference evidence="2 3" key="1">
    <citation type="submission" date="2019-01" db="EMBL/GenBank/DDBJ databases">
        <title>Halorientalis sp. F13-25 a new haloarchaeum isolated from hypersaline water.</title>
        <authorList>
            <person name="Ana D.-V."/>
            <person name="Cristina S.-P."/>
            <person name="Antonio V."/>
        </authorList>
    </citation>
    <scope>NUCLEOTIDE SEQUENCE [LARGE SCALE GENOMIC DNA]</scope>
    <source>
        <strain evidence="2 3">F13-25</strain>
    </source>
</reference>
<name>A0A498L7J2_9EURY</name>
<dbReference type="AlphaFoldDB" id="A0A498L7J2"/>
<comment type="caution">
    <text evidence="2">The sequence shown here is derived from an EMBL/GenBank/DDBJ whole genome shotgun (WGS) entry which is preliminary data.</text>
</comment>
<keyword evidence="1" id="KW-0175">Coiled coil</keyword>
<evidence type="ECO:0000313" key="3">
    <source>
        <dbReference type="Proteomes" id="UP000289691"/>
    </source>
</evidence>
<dbReference type="EMBL" id="RDFA01000001">
    <property type="protein sequence ID" value="RXK51715.1"/>
    <property type="molecule type" value="Genomic_DNA"/>
</dbReference>
<dbReference type="Proteomes" id="UP000289691">
    <property type="component" value="Unassembled WGS sequence"/>
</dbReference>
<proteinExistence type="predicted"/>
<sequence>MSDNKDQWKQTSGLAADSTVAQIVCKEPDKQEWDEEAEEKGYRSTSKYLYELVQEARAYRQQGYLAHHQSEEKIAELKSRIKELEIQLDRKQNRDSDTTEIADIDFLETVLSAEYQTLPEIVSAIVESGVLDTQLRKPVEDELYYLASQDQVEYERGHGWRLTDGGDGDGR</sequence>
<evidence type="ECO:0000313" key="2">
    <source>
        <dbReference type="EMBL" id="RXK51715.1"/>
    </source>
</evidence>
<feature type="coiled-coil region" evidence="1">
    <location>
        <begin position="67"/>
        <end position="94"/>
    </location>
</feature>
<gene>
    <name evidence="2" type="ORF">EAF64_03530</name>
</gene>
<protein>
    <submittedName>
        <fullName evidence="2">Uncharacterized protein</fullName>
    </submittedName>
</protein>
<organism evidence="2 3">
    <name type="scientific">Halorientalis pallida</name>
    <dbReference type="NCBI Taxonomy" id="2479928"/>
    <lineage>
        <taxon>Archaea</taxon>
        <taxon>Methanobacteriati</taxon>
        <taxon>Methanobacteriota</taxon>
        <taxon>Stenosarchaea group</taxon>
        <taxon>Halobacteria</taxon>
        <taxon>Halobacteriales</taxon>
        <taxon>Haloarculaceae</taxon>
        <taxon>Halorientalis</taxon>
    </lineage>
</organism>
<evidence type="ECO:0000256" key="1">
    <source>
        <dbReference type="SAM" id="Coils"/>
    </source>
</evidence>
<keyword evidence="3" id="KW-1185">Reference proteome</keyword>
<accession>A0A498L7J2</accession>
<dbReference type="OrthoDB" id="196310at2157"/>
<dbReference type="RefSeq" id="WP_129067576.1">
    <property type="nucleotide sequence ID" value="NZ_RDFA01000001.1"/>
</dbReference>